<keyword evidence="10" id="KW-0067">ATP-binding</keyword>
<evidence type="ECO:0000256" key="4">
    <source>
        <dbReference type="ARBA" id="ARBA00022475"/>
    </source>
</evidence>
<comment type="similarity">
    <text evidence="2">Belongs to the ABC-2 integral membrane protein family.</text>
</comment>
<dbReference type="InterPro" id="IPR047817">
    <property type="entry name" value="ABC2_TM_bact-type"/>
</dbReference>
<dbReference type="Proteomes" id="UP000264779">
    <property type="component" value="Unassembled WGS sequence"/>
</dbReference>
<keyword evidence="4" id="KW-1003">Cell membrane</keyword>
<dbReference type="InterPro" id="IPR013525">
    <property type="entry name" value="ABC2_TM"/>
</dbReference>
<dbReference type="GO" id="GO:0005524">
    <property type="term" value="F:ATP binding"/>
    <property type="evidence" value="ECO:0007669"/>
    <property type="project" value="UniProtKB-KW"/>
</dbReference>
<dbReference type="PANTHER" id="PTHR30294:SF29">
    <property type="entry name" value="MULTIDRUG ABC TRANSPORTER PERMEASE YBHS-RELATED"/>
    <property type="match status" value="1"/>
</dbReference>
<dbReference type="AlphaFoldDB" id="A0A358DWN1"/>
<feature type="transmembrane region" description="Helical" evidence="8">
    <location>
        <begin position="290"/>
        <end position="309"/>
    </location>
</feature>
<dbReference type="Gene3D" id="3.40.1710.10">
    <property type="entry name" value="abc type-2 transporter like domain"/>
    <property type="match status" value="1"/>
</dbReference>
<evidence type="ECO:0000256" key="6">
    <source>
        <dbReference type="ARBA" id="ARBA00022989"/>
    </source>
</evidence>
<comment type="caution">
    <text evidence="10">The sequence shown here is derived from an EMBL/GenBank/DDBJ whole genome shotgun (WGS) entry which is preliminary data.</text>
</comment>
<keyword evidence="7 8" id="KW-0472">Membrane</keyword>
<keyword evidence="3" id="KW-0813">Transport</keyword>
<keyword evidence="10" id="KW-0547">Nucleotide-binding</keyword>
<feature type="transmembrane region" description="Helical" evidence="8">
    <location>
        <begin position="24"/>
        <end position="44"/>
    </location>
</feature>
<feature type="transmembrane region" description="Helical" evidence="8">
    <location>
        <begin position="178"/>
        <end position="203"/>
    </location>
</feature>
<evidence type="ECO:0000256" key="5">
    <source>
        <dbReference type="ARBA" id="ARBA00022692"/>
    </source>
</evidence>
<dbReference type="PROSITE" id="PS51012">
    <property type="entry name" value="ABC_TM2"/>
    <property type="match status" value="1"/>
</dbReference>
<evidence type="ECO:0000256" key="7">
    <source>
        <dbReference type="ARBA" id="ARBA00023136"/>
    </source>
</evidence>
<evidence type="ECO:0000256" key="3">
    <source>
        <dbReference type="ARBA" id="ARBA00022448"/>
    </source>
</evidence>
<evidence type="ECO:0000256" key="1">
    <source>
        <dbReference type="ARBA" id="ARBA00004651"/>
    </source>
</evidence>
<dbReference type="Pfam" id="PF12698">
    <property type="entry name" value="ABC2_membrane_3"/>
    <property type="match status" value="1"/>
</dbReference>
<accession>A0A358DWN1</accession>
<dbReference type="InterPro" id="IPR051449">
    <property type="entry name" value="ABC-2_transporter_component"/>
</dbReference>
<organism evidence="10 11">
    <name type="scientific">Alteromonas australica</name>
    <dbReference type="NCBI Taxonomy" id="589873"/>
    <lineage>
        <taxon>Bacteria</taxon>
        <taxon>Pseudomonadati</taxon>
        <taxon>Pseudomonadota</taxon>
        <taxon>Gammaproteobacteria</taxon>
        <taxon>Alteromonadales</taxon>
        <taxon>Alteromonadaceae</taxon>
        <taxon>Alteromonas/Salinimonas group</taxon>
        <taxon>Alteromonas</taxon>
    </lineage>
</organism>
<feature type="transmembrane region" description="Helical" evidence="8">
    <location>
        <begin position="259"/>
        <end position="283"/>
    </location>
</feature>
<feature type="non-terminal residue" evidence="10">
    <location>
        <position position="1"/>
    </location>
</feature>
<keyword evidence="5 8" id="KW-0812">Transmembrane</keyword>
<dbReference type="InterPro" id="IPR036640">
    <property type="entry name" value="ABC1_TM_sf"/>
</dbReference>
<keyword evidence="6 8" id="KW-1133">Transmembrane helix</keyword>
<proteinExistence type="inferred from homology"/>
<feature type="transmembrane region" description="Helical" evidence="8">
    <location>
        <begin position="350"/>
        <end position="370"/>
    </location>
</feature>
<comment type="subcellular location">
    <subcellularLocation>
        <location evidence="1">Cell membrane</location>
        <topology evidence="1">Multi-pass membrane protein</topology>
    </subcellularLocation>
</comment>
<gene>
    <name evidence="10" type="ORF">DEB45_04750</name>
</gene>
<protein>
    <submittedName>
        <fullName evidence="10">Multidrug ABC transporter ATP-binding protein</fullName>
    </submittedName>
</protein>
<dbReference type="SUPFAM" id="SSF90123">
    <property type="entry name" value="ABC transporter transmembrane region"/>
    <property type="match status" value="1"/>
</dbReference>
<name>A0A358DWN1_9ALTE</name>
<reference evidence="10 11" key="1">
    <citation type="journal article" date="2018" name="Nat. Biotechnol.">
        <title>A standardized bacterial taxonomy based on genome phylogeny substantially revises the tree of life.</title>
        <authorList>
            <person name="Parks D.H."/>
            <person name="Chuvochina M."/>
            <person name="Waite D.W."/>
            <person name="Rinke C."/>
            <person name="Skarshewski A."/>
            <person name="Chaumeil P.A."/>
            <person name="Hugenholtz P."/>
        </authorList>
    </citation>
    <scope>NUCLEOTIDE SEQUENCE [LARGE SCALE GENOMIC DNA]</scope>
    <source>
        <strain evidence="10">UBA11621</strain>
    </source>
</reference>
<evidence type="ECO:0000313" key="10">
    <source>
        <dbReference type="EMBL" id="HBU50550.1"/>
    </source>
</evidence>
<sequence length="375" mass="41065">RAKGLRRLLSYASRETLELMRDPIRLTMSFLGSMVLMVVIGYGITMDVEDLSYAVFDRDQSSISLDYRNALSGSRYFDEKPAITSYADMDKRMKSGEISLAVEIPPEFGQYVHKGEQVEIGAWIDGAMPSRAETIEGYVTGIHVKWLLQQASQMSQAQSSSSINVVSRYLYNPDIRSLVAIVPAVIPMLLLMIPALLTSLAVVREKELGSIINLYVTPVSKLEFLLGKQLPYIATSFISFLLLVAMAVWLFNVPLKGDVLALFVIALLFVTFSTSFGLLASVFTNSQIAAILLTTIGTMVPAVQFAGMITPVSALEGAGRLIGEVHPVSYFLLASRGIFSKGLGFGTLDFAVFAIAIAIPITLWLATVLLNKQER</sequence>
<dbReference type="GO" id="GO:0005886">
    <property type="term" value="C:plasma membrane"/>
    <property type="evidence" value="ECO:0007669"/>
    <property type="project" value="UniProtKB-SubCell"/>
</dbReference>
<dbReference type="EMBL" id="DONK01000061">
    <property type="protein sequence ID" value="HBU50550.1"/>
    <property type="molecule type" value="Genomic_DNA"/>
</dbReference>
<dbReference type="GO" id="GO:0140359">
    <property type="term" value="F:ABC-type transporter activity"/>
    <property type="evidence" value="ECO:0007669"/>
    <property type="project" value="InterPro"/>
</dbReference>
<evidence type="ECO:0000259" key="9">
    <source>
        <dbReference type="PROSITE" id="PS51012"/>
    </source>
</evidence>
<evidence type="ECO:0000256" key="8">
    <source>
        <dbReference type="SAM" id="Phobius"/>
    </source>
</evidence>
<feature type="transmembrane region" description="Helical" evidence="8">
    <location>
        <begin position="230"/>
        <end position="253"/>
    </location>
</feature>
<feature type="domain" description="ABC transmembrane type-2" evidence="9">
    <location>
        <begin position="147"/>
        <end position="373"/>
    </location>
</feature>
<evidence type="ECO:0000256" key="2">
    <source>
        <dbReference type="ARBA" id="ARBA00007783"/>
    </source>
</evidence>
<dbReference type="PANTHER" id="PTHR30294">
    <property type="entry name" value="MEMBRANE COMPONENT OF ABC TRANSPORTER YHHJ-RELATED"/>
    <property type="match status" value="1"/>
</dbReference>
<evidence type="ECO:0000313" key="11">
    <source>
        <dbReference type="Proteomes" id="UP000264779"/>
    </source>
</evidence>